<sequence>MSTISNLTQLMVDKMTLEMQGQTPLSPEEQLLVAKALEAMKSNVNFETALVAVVEEHINESTEALLNAETAIITAKNTIEQASNESNITLLKQHYELLNGDMATVQFLLSDLTVEEFNTWLTTHGAEFNTSINAVFVAYKIFENASAVNAIVASADAMSKIASSSSAMSALVASSIAMSAASASSIAMSALVESSKAMPILAASLDAMTIVIASPIAMPIIVSSPTAMPIVAASTSAMSVIASSLVAMSMIVASPIVMSMIAASTVAISEINNSQLAKDKLYQIATKWTKSGSAWQTNTVFSADDFMLVRIIQKDNPAGWGVRAASGQTIKAEGETWTTTNAGSTNNILNENSSFPFIADDAVRVFKNKSLKTYLYNTYEIAYIKL</sequence>
<keyword evidence="1" id="KW-0812">Transmembrane</keyword>
<accession>A0A1I1Q411</accession>
<dbReference type="AlphaFoldDB" id="A0A1I1Q411"/>
<feature type="transmembrane region" description="Helical" evidence="1">
    <location>
        <begin position="167"/>
        <end position="188"/>
    </location>
</feature>
<feature type="transmembrane region" description="Helical" evidence="1">
    <location>
        <begin position="241"/>
        <end position="268"/>
    </location>
</feature>
<dbReference type="EMBL" id="FOLO01000038">
    <property type="protein sequence ID" value="SFD16702.1"/>
    <property type="molecule type" value="Genomic_DNA"/>
</dbReference>
<proteinExistence type="predicted"/>
<dbReference type="Proteomes" id="UP000198862">
    <property type="component" value="Unassembled WGS sequence"/>
</dbReference>
<keyword evidence="1" id="KW-1133">Transmembrane helix</keyword>
<organism evidence="2 3">
    <name type="scientific">Pseudoalteromonas denitrificans DSM 6059</name>
    <dbReference type="NCBI Taxonomy" id="1123010"/>
    <lineage>
        <taxon>Bacteria</taxon>
        <taxon>Pseudomonadati</taxon>
        <taxon>Pseudomonadota</taxon>
        <taxon>Gammaproteobacteria</taxon>
        <taxon>Alteromonadales</taxon>
        <taxon>Pseudoalteromonadaceae</taxon>
        <taxon>Pseudoalteromonas</taxon>
    </lineage>
</organism>
<evidence type="ECO:0000313" key="3">
    <source>
        <dbReference type="Proteomes" id="UP000198862"/>
    </source>
</evidence>
<evidence type="ECO:0000313" key="2">
    <source>
        <dbReference type="EMBL" id="SFD16702.1"/>
    </source>
</evidence>
<dbReference type="RefSeq" id="WP_091988098.1">
    <property type="nucleotide sequence ID" value="NZ_FOLO01000038.1"/>
</dbReference>
<name>A0A1I1Q411_9GAMM</name>
<evidence type="ECO:0000256" key="1">
    <source>
        <dbReference type="SAM" id="Phobius"/>
    </source>
</evidence>
<reference evidence="2 3" key="1">
    <citation type="submission" date="2016-10" db="EMBL/GenBank/DDBJ databases">
        <authorList>
            <person name="de Groot N.N."/>
        </authorList>
    </citation>
    <scope>NUCLEOTIDE SEQUENCE [LARGE SCALE GENOMIC DNA]</scope>
    <source>
        <strain evidence="2 3">DSM 6059</strain>
    </source>
</reference>
<gene>
    <name evidence="2" type="ORF">SAMN02745724_03725</name>
</gene>
<keyword evidence="1" id="KW-0472">Membrane</keyword>
<protein>
    <submittedName>
        <fullName evidence="2">Uncharacterized protein</fullName>
    </submittedName>
</protein>
<dbReference type="OrthoDB" id="6286316at2"/>
<feature type="transmembrane region" description="Helical" evidence="1">
    <location>
        <begin position="200"/>
        <end position="221"/>
    </location>
</feature>
<dbReference type="STRING" id="1123010.SAMN02745724_03725"/>
<keyword evidence="3" id="KW-1185">Reference proteome</keyword>